<protein>
    <submittedName>
        <fullName evidence="1">Uncharacterized protein</fullName>
    </submittedName>
</protein>
<accession>A0A5N6KI58</accession>
<keyword evidence="2" id="KW-1185">Reference proteome</keyword>
<gene>
    <name evidence="1" type="ORF">EYC80_004804</name>
</gene>
<evidence type="ECO:0000313" key="1">
    <source>
        <dbReference type="EMBL" id="KAB8303375.1"/>
    </source>
</evidence>
<sequence length="99" mass="11125">MRAGETRDAFSPFTSPLDEFSGRAGIRGCGYPPGLIITFDTCSLFYLWMFGDAARVEGFLHRCCSFLILGLGLERKGAIGLVWWETSFFCRGLRVGWCR</sequence>
<name>A0A5N6KI58_MONLA</name>
<comment type="caution">
    <text evidence="1">The sequence shown here is derived from an EMBL/GenBank/DDBJ whole genome shotgun (WGS) entry which is preliminary data.</text>
</comment>
<proteinExistence type="predicted"/>
<dbReference type="AlphaFoldDB" id="A0A5N6KI58"/>
<dbReference type="Proteomes" id="UP000326757">
    <property type="component" value="Unassembled WGS sequence"/>
</dbReference>
<reference evidence="1 2" key="1">
    <citation type="submission" date="2019-06" db="EMBL/GenBank/DDBJ databases">
        <title>Genome Sequence of the Brown Rot Fungal Pathogen Monilinia laxa.</title>
        <authorList>
            <person name="De Miccolis Angelini R.M."/>
            <person name="Landi L."/>
            <person name="Abate D."/>
            <person name="Pollastro S."/>
            <person name="Romanazzi G."/>
            <person name="Faretra F."/>
        </authorList>
    </citation>
    <scope>NUCLEOTIDE SEQUENCE [LARGE SCALE GENOMIC DNA]</scope>
    <source>
        <strain evidence="1 2">Mlax316</strain>
    </source>
</reference>
<dbReference type="EMBL" id="VIGI01000002">
    <property type="protein sequence ID" value="KAB8303375.1"/>
    <property type="molecule type" value="Genomic_DNA"/>
</dbReference>
<evidence type="ECO:0000313" key="2">
    <source>
        <dbReference type="Proteomes" id="UP000326757"/>
    </source>
</evidence>
<organism evidence="1 2">
    <name type="scientific">Monilinia laxa</name>
    <name type="common">Brown rot fungus</name>
    <name type="synonym">Sclerotinia laxa</name>
    <dbReference type="NCBI Taxonomy" id="61186"/>
    <lineage>
        <taxon>Eukaryota</taxon>
        <taxon>Fungi</taxon>
        <taxon>Dikarya</taxon>
        <taxon>Ascomycota</taxon>
        <taxon>Pezizomycotina</taxon>
        <taxon>Leotiomycetes</taxon>
        <taxon>Helotiales</taxon>
        <taxon>Sclerotiniaceae</taxon>
        <taxon>Monilinia</taxon>
    </lineage>
</organism>